<keyword evidence="3" id="KW-1185">Reference proteome</keyword>
<evidence type="ECO:0000313" key="3">
    <source>
        <dbReference type="Proteomes" id="UP001500668"/>
    </source>
</evidence>
<organism evidence="2 3">
    <name type="scientific">Streptomyces crystallinus</name>
    <dbReference type="NCBI Taxonomy" id="68191"/>
    <lineage>
        <taxon>Bacteria</taxon>
        <taxon>Bacillati</taxon>
        <taxon>Actinomycetota</taxon>
        <taxon>Actinomycetes</taxon>
        <taxon>Kitasatosporales</taxon>
        <taxon>Streptomycetaceae</taxon>
        <taxon>Streptomyces</taxon>
    </lineage>
</organism>
<dbReference type="Proteomes" id="UP001500668">
    <property type="component" value="Unassembled WGS sequence"/>
</dbReference>
<evidence type="ECO:0000259" key="1">
    <source>
        <dbReference type="PROSITE" id="PS51184"/>
    </source>
</evidence>
<name>A0ABN1FWD2_9ACTN</name>
<dbReference type="EMBL" id="BAAACA010000014">
    <property type="protein sequence ID" value="GAA0599125.1"/>
    <property type="molecule type" value="Genomic_DNA"/>
</dbReference>
<proteinExistence type="predicted"/>
<dbReference type="PROSITE" id="PS51184">
    <property type="entry name" value="JMJC"/>
    <property type="match status" value="1"/>
</dbReference>
<accession>A0ABN1FWD2</accession>
<dbReference type="Gene3D" id="2.60.120.650">
    <property type="entry name" value="Cupin"/>
    <property type="match status" value="1"/>
</dbReference>
<dbReference type="SUPFAM" id="SSF51197">
    <property type="entry name" value="Clavaminate synthase-like"/>
    <property type="match status" value="1"/>
</dbReference>
<reference evidence="2 3" key="1">
    <citation type="journal article" date="2019" name="Int. J. Syst. Evol. Microbiol.">
        <title>The Global Catalogue of Microorganisms (GCM) 10K type strain sequencing project: providing services to taxonomists for standard genome sequencing and annotation.</title>
        <authorList>
            <consortium name="The Broad Institute Genomics Platform"/>
            <consortium name="The Broad Institute Genome Sequencing Center for Infectious Disease"/>
            <person name="Wu L."/>
            <person name="Ma J."/>
        </authorList>
    </citation>
    <scope>NUCLEOTIDE SEQUENCE [LARGE SCALE GENOMIC DNA]</scope>
    <source>
        <strain evidence="2 3">JCM 5067</strain>
    </source>
</reference>
<evidence type="ECO:0000313" key="2">
    <source>
        <dbReference type="EMBL" id="GAA0599125.1"/>
    </source>
</evidence>
<dbReference type="RefSeq" id="WP_344074145.1">
    <property type="nucleotide sequence ID" value="NZ_BAAACA010000014.1"/>
</dbReference>
<gene>
    <name evidence="2" type="ORF">GCM10010394_30860</name>
</gene>
<comment type="caution">
    <text evidence="2">The sequence shown here is derived from an EMBL/GenBank/DDBJ whole genome shotgun (WGS) entry which is preliminary data.</text>
</comment>
<dbReference type="InterPro" id="IPR003347">
    <property type="entry name" value="JmjC_dom"/>
</dbReference>
<feature type="domain" description="JmjC" evidence="1">
    <location>
        <begin position="78"/>
        <end position="239"/>
    </location>
</feature>
<sequence>MIDTIATPGEFTQRWMDPPNFYLAPHLRPFRFTLPRALEILDVIRNDDEVRFTLLGDLDPGIRSTRTRAFRQAPVEEVAQWPFRLVHFHLARFYDDLLAGFQEEVMIPWRTFLSAHGFTWQRCSPLLFLSGPGGHSTYHTDQSHGLVWQIEGAKTFHSYYAPEEVMSAAAAIRCESTGEHPPLHDARTVQAVRMGPGDLLWSHVLTPHWVTGDTTLSMSVNLSHGGLARQGRFAQREQVLRDHWDKHPDEPWLTDLRNARY</sequence>
<protein>
    <recommendedName>
        <fullName evidence="1">JmjC domain-containing protein</fullName>
    </recommendedName>
</protein>